<feature type="chain" id="PRO_5026219693" description="DUF1499 domain-containing protein" evidence="1">
    <location>
        <begin position="34"/>
        <end position="166"/>
    </location>
</feature>
<keyword evidence="1" id="KW-0732">Signal</keyword>
<proteinExistence type="predicted"/>
<dbReference type="RefSeq" id="WP_168921286.1">
    <property type="nucleotide sequence ID" value="NZ_CP051461.1"/>
</dbReference>
<gene>
    <name evidence="2" type="ORF">HC248_00694</name>
</gene>
<dbReference type="Proteomes" id="UP000502041">
    <property type="component" value="Chromosome"/>
</dbReference>
<accession>A0A6H2H6D7</accession>
<dbReference type="PANTHER" id="PTHR34801">
    <property type="entry name" value="EXPRESSED PROTEIN"/>
    <property type="match status" value="1"/>
</dbReference>
<feature type="signal peptide" evidence="1">
    <location>
        <begin position="1"/>
        <end position="33"/>
    </location>
</feature>
<evidence type="ECO:0008006" key="4">
    <source>
        <dbReference type="Google" id="ProtNLM"/>
    </source>
</evidence>
<evidence type="ECO:0000256" key="1">
    <source>
        <dbReference type="SAM" id="SignalP"/>
    </source>
</evidence>
<sequence>MHQRHASKMPLKIAVLLTTTISALMMTAQPAFAADNTATKTATNMAINPLLNCSLPSNCVNSRTSSGLAPLRFVGTAAQGLAMLKTTLASFPEARIKQEDDSTVKTIFSTPIGFKDDVIFLIDVQQQQIDFQSHSGFGLYDFGKNRSRMQAVSTRFAEVAAAAGAK</sequence>
<dbReference type="PANTHER" id="PTHR34801:SF6">
    <property type="entry name" value="SLL1620 PROTEIN"/>
    <property type="match status" value="1"/>
</dbReference>
<protein>
    <recommendedName>
        <fullName evidence="4">DUF1499 domain-containing protein</fullName>
    </recommendedName>
</protein>
<organism evidence="2 3">
    <name type="scientific">Polaromonas vacuolata</name>
    <dbReference type="NCBI Taxonomy" id="37448"/>
    <lineage>
        <taxon>Bacteria</taxon>
        <taxon>Pseudomonadati</taxon>
        <taxon>Pseudomonadota</taxon>
        <taxon>Betaproteobacteria</taxon>
        <taxon>Burkholderiales</taxon>
        <taxon>Comamonadaceae</taxon>
        <taxon>Polaromonas</taxon>
    </lineage>
</organism>
<dbReference type="InterPro" id="IPR010865">
    <property type="entry name" value="DUF1499"/>
</dbReference>
<name>A0A6H2H6D7_9BURK</name>
<reference evidence="2 3" key="1">
    <citation type="submission" date="2020-04" db="EMBL/GenBank/DDBJ databases">
        <title>Complete genome of a Psychrophilic, Marine, Gas Vacuolate Bacterium Polaromonas vacuolata KCTC 22033T.</title>
        <authorList>
            <person name="Hwang K."/>
            <person name="Kim K.M."/>
        </authorList>
    </citation>
    <scope>NUCLEOTIDE SEQUENCE [LARGE SCALE GENOMIC DNA]</scope>
    <source>
        <strain evidence="2 3">KCTC 22033</strain>
    </source>
</reference>
<evidence type="ECO:0000313" key="2">
    <source>
        <dbReference type="EMBL" id="QJC55415.1"/>
    </source>
</evidence>
<dbReference type="AlphaFoldDB" id="A0A6H2H6D7"/>
<dbReference type="EMBL" id="CP051461">
    <property type="protein sequence ID" value="QJC55415.1"/>
    <property type="molecule type" value="Genomic_DNA"/>
</dbReference>
<dbReference type="Pfam" id="PF07386">
    <property type="entry name" value="DUF1499"/>
    <property type="match status" value="1"/>
</dbReference>
<dbReference type="KEGG" id="pvac:HC248_00694"/>
<keyword evidence="3" id="KW-1185">Reference proteome</keyword>
<evidence type="ECO:0000313" key="3">
    <source>
        <dbReference type="Proteomes" id="UP000502041"/>
    </source>
</evidence>